<organism evidence="1 2">
    <name type="scientific">Acidovorax lacteus</name>
    <dbReference type="NCBI Taxonomy" id="1924988"/>
    <lineage>
        <taxon>Bacteria</taxon>
        <taxon>Pseudomonadati</taxon>
        <taxon>Pseudomonadota</taxon>
        <taxon>Betaproteobacteria</taxon>
        <taxon>Burkholderiales</taxon>
        <taxon>Comamonadaceae</taxon>
        <taxon>Acidovorax</taxon>
    </lineage>
</organism>
<evidence type="ECO:0000313" key="2">
    <source>
        <dbReference type="Proteomes" id="UP001501788"/>
    </source>
</evidence>
<sequence>MQELEHLAPVKRGHWLYGGSIPCEVRVVRHHTLFGTGDLEDEPELAQDREVECFYVLYQTPVGSPKWIGGGSALTLVEAVSIAESTLSGGVKWEAAYG</sequence>
<reference evidence="2" key="1">
    <citation type="journal article" date="2019" name="Int. J. Syst. Evol. Microbiol.">
        <title>The Global Catalogue of Microorganisms (GCM) 10K type strain sequencing project: providing services to taxonomists for standard genome sequencing and annotation.</title>
        <authorList>
            <consortium name="The Broad Institute Genomics Platform"/>
            <consortium name="The Broad Institute Genome Sequencing Center for Infectious Disease"/>
            <person name="Wu L."/>
            <person name="Ma J."/>
        </authorList>
    </citation>
    <scope>NUCLEOTIDE SEQUENCE [LARGE SCALE GENOMIC DNA]</scope>
    <source>
        <strain evidence="2">JCM 31890</strain>
    </source>
</reference>
<proteinExistence type="predicted"/>
<evidence type="ECO:0000313" key="1">
    <source>
        <dbReference type="EMBL" id="GAA4426670.1"/>
    </source>
</evidence>
<protein>
    <submittedName>
        <fullName evidence="1">Uncharacterized protein</fullName>
    </submittedName>
</protein>
<comment type="caution">
    <text evidence="1">The sequence shown here is derived from an EMBL/GenBank/DDBJ whole genome shotgun (WGS) entry which is preliminary data.</text>
</comment>
<gene>
    <name evidence="1" type="ORF">GCM10023090_22900</name>
</gene>
<name>A0ABP8LCA6_9BURK</name>
<dbReference type="Proteomes" id="UP001501788">
    <property type="component" value="Unassembled WGS sequence"/>
</dbReference>
<dbReference type="EMBL" id="BAABEX010000026">
    <property type="protein sequence ID" value="GAA4426670.1"/>
    <property type="molecule type" value="Genomic_DNA"/>
</dbReference>
<keyword evidence="2" id="KW-1185">Reference proteome</keyword>
<accession>A0ABP8LCA6</accession>